<dbReference type="CDD" id="cd17316">
    <property type="entry name" value="MFS_SV2_like"/>
    <property type="match status" value="1"/>
</dbReference>
<feature type="transmembrane region" description="Helical" evidence="7">
    <location>
        <begin position="305"/>
        <end position="326"/>
    </location>
</feature>
<comment type="subcellular location">
    <subcellularLocation>
        <location evidence="1">Cell membrane</location>
        <topology evidence="1">Multi-pass membrane protein</topology>
    </subcellularLocation>
</comment>
<dbReference type="Proteomes" id="UP000283128">
    <property type="component" value="Unassembled WGS sequence"/>
</dbReference>
<feature type="domain" description="Major facilitator superfamily (MFS) profile" evidence="8">
    <location>
        <begin position="27"/>
        <end position="446"/>
    </location>
</feature>
<evidence type="ECO:0000259" key="8">
    <source>
        <dbReference type="PROSITE" id="PS50850"/>
    </source>
</evidence>
<dbReference type="OrthoDB" id="9109650at2"/>
<keyword evidence="2" id="KW-0813">Transport</keyword>
<evidence type="ECO:0000256" key="5">
    <source>
        <dbReference type="ARBA" id="ARBA00023136"/>
    </source>
</evidence>
<keyword evidence="4 7" id="KW-1133">Transmembrane helix</keyword>
<keyword evidence="3 7" id="KW-0812">Transmembrane</keyword>
<keyword evidence="5 7" id="KW-0472">Membrane</keyword>
<dbReference type="PANTHER" id="PTHR23511">
    <property type="entry name" value="SYNAPTIC VESICLE GLYCOPROTEIN 2"/>
    <property type="match status" value="1"/>
</dbReference>
<feature type="transmembrane region" description="Helical" evidence="7">
    <location>
        <begin position="64"/>
        <end position="85"/>
    </location>
</feature>
<evidence type="ECO:0000256" key="3">
    <source>
        <dbReference type="ARBA" id="ARBA00022692"/>
    </source>
</evidence>
<feature type="transmembrane region" description="Helical" evidence="7">
    <location>
        <begin position="333"/>
        <end position="350"/>
    </location>
</feature>
<feature type="transmembrane region" description="Helical" evidence="7">
    <location>
        <begin position="151"/>
        <end position="174"/>
    </location>
</feature>
<comment type="caution">
    <text evidence="9">The sequence shown here is derived from an EMBL/GenBank/DDBJ whole genome shotgun (WGS) entry which is preliminary data.</text>
</comment>
<evidence type="ECO:0000256" key="7">
    <source>
        <dbReference type="SAM" id="Phobius"/>
    </source>
</evidence>
<dbReference type="GO" id="GO:0005886">
    <property type="term" value="C:plasma membrane"/>
    <property type="evidence" value="ECO:0007669"/>
    <property type="project" value="UniProtKB-SubCell"/>
</dbReference>
<evidence type="ECO:0000256" key="1">
    <source>
        <dbReference type="ARBA" id="ARBA00004651"/>
    </source>
</evidence>
<protein>
    <submittedName>
        <fullName evidence="9">MFS transporter</fullName>
    </submittedName>
</protein>
<name>A0A437PKQ1_9ACTN</name>
<organism evidence="9 10">
    <name type="scientific">Streptomyces antnestii</name>
    <dbReference type="NCBI Taxonomy" id="2494256"/>
    <lineage>
        <taxon>Bacteria</taxon>
        <taxon>Bacillati</taxon>
        <taxon>Actinomycetota</taxon>
        <taxon>Actinomycetes</taxon>
        <taxon>Kitasatosporales</taxon>
        <taxon>Streptomycetaceae</taxon>
        <taxon>Streptomyces</taxon>
    </lineage>
</organism>
<evidence type="ECO:0000256" key="6">
    <source>
        <dbReference type="SAM" id="MobiDB-lite"/>
    </source>
</evidence>
<feature type="region of interest" description="Disordered" evidence="6">
    <location>
        <begin position="230"/>
        <end position="253"/>
    </location>
</feature>
<dbReference type="Gene3D" id="1.20.1250.20">
    <property type="entry name" value="MFS general substrate transporter like domains"/>
    <property type="match status" value="1"/>
</dbReference>
<evidence type="ECO:0000313" key="9">
    <source>
        <dbReference type="EMBL" id="RVU22855.1"/>
    </source>
</evidence>
<feature type="transmembrane region" description="Helical" evidence="7">
    <location>
        <begin position="94"/>
        <end position="112"/>
    </location>
</feature>
<gene>
    <name evidence="9" type="ORF">EOT10_20475</name>
</gene>
<feature type="transmembrane region" description="Helical" evidence="7">
    <location>
        <begin position="421"/>
        <end position="441"/>
    </location>
</feature>
<dbReference type="InterPro" id="IPR005828">
    <property type="entry name" value="MFS_sugar_transport-like"/>
</dbReference>
<keyword evidence="10" id="KW-1185">Reference proteome</keyword>
<evidence type="ECO:0000256" key="2">
    <source>
        <dbReference type="ARBA" id="ARBA00022448"/>
    </source>
</evidence>
<dbReference type="GO" id="GO:0022857">
    <property type="term" value="F:transmembrane transporter activity"/>
    <property type="evidence" value="ECO:0007669"/>
    <property type="project" value="InterPro"/>
</dbReference>
<feature type="transmembrane region" description="Helical" evidence="7">
    <location>
        <begin position="186"/>
        <end position="205"/>
    </location>
</feature>
<dbReference type="RefSeq" id="WP_127829701.1">
    <property type="nucleotide sequence ID" value="NZ_RZYA01000009.1"/>
</dbReference>
<evidence type="ECO:0000313" key="10">
    <source>
        <dbReference type="Proteomes" id="UP000283128"/>
    </source>
</evidence>
<feature type="transmembrane region" description="Helical" evidence="7">
    <location>
        <begin position="270"/>
        <end position="293"/>
    </location>
</feature>
<dbReference type="SUPFAM" id="SSF103473">
    <property type="entry name" value="MFS general substrate transporter"/>
    <property type="match status" value="1"/>
</dbReference>
<proteinExistence type="predicted"/>
<feature type="transmembrane region" description="Helical" evidence="7">
    <location>
        <begin position="27"/>
        <end position="52"/>
    </location>
</feature>
<sequence>MSAYAVPPTEVAARLDRLPVSRWHLKVTALIGIATFFDIYELLMSGVLGSVLSEEWDLGRTTKALLIGAPYYGMVLGAIGLGAIADRYGRRRMLMVNLAGYALLSLAAAFATDVSTLIVLRMAAGIFMGAELPLVDTYMSELMPRASRGRLTAIAYTIGFCGAPVTGLLGGLLVAKTHVLIDGWRWLLVFGAVGALTTWILRLGLPESPRWLAAQGRHAEAESITRDIEQTVQRQHGKPLPDPGADAPRGPQRPVALRDMFRGTLRNRTIMLWIFHPLQTLGYYGFASLVPLILVSKGFSVTESLWYTTLVYLGYPAGSALSLLVVERFERKYLIITTLATATLLGFVFGTATTPWLIATSGVGISLVNNVFSNAYHVYQAELFPTSIRSRAIGIPYSLSRVTSALLPFGALALLDSFGALGIFTGSGIAMAVVCITVATLGPKTTGRSLENVEDTADAPVPAPVKT</sequence>
<dbReference type="Pfam" id="PF00083">
    <property type="entry name" value="Sugar_tr"/>
    <property type="match status" value="1"/>
</dbReference>
<dbReference type="PROSITE" id="PS50850">
    <property type="entry name" value="MFS"/>
    <property type="match status" value="1"/>
</dbReference>
<reference evidence="9 10" key="1">
    <citation type="submission" date="2019-01" db="EMBL/GenBank/DDBJ databases">
        <title>Genome sequences of Streptomyces and Rhizobium isolates collected from root and soil.</title>
        <authorList>
            <person name="Chhettri S."/>
            <person name="Sevigny J.L."/>
            <person name="Sen A."/>
            <person name="Ennis N."/>
            <person name="Tisa L."/>
        </authorList>
    </citation>
    <scope>NUCLEOTIDE SEQUENCE [LARGE SCALE GENOMIC DNA]</scope>
    <source>
        <strain evidence="9 10">San01</strain>
    </source>
</reference>
<feature type="transmembrane region" description="Helical" evidence="7">
    <location>
        <begin position="356"/>
        <end position="376"/>
    </location>
</feature>
<feature type="transmembrane region" description="Helical" evidence="7">
    <location>
        <begin position="397"/>
        <end position="415"/>
    </location>
</feature>
<dbReference type="AlphaFoldDB" id="A0A437PKQ1"/>
<evidence type="ECO:0000256" key="4">
    <source>
        <dbReference type="ARBA" id="ARBA00022989"/>
    </source>
</evidence>
<dbReference type="InterPro" id="IPR036259">
    <property type="entry name" value="MFS_trans_sf"/>
</dbReference>
<dbReference type="InterPro" id="IPR020846">
    <property type="entry name" value="MFS_dom"/>
</dbReference>
<dbReference type="EMBL" id="RZYA01000009">
    <property type="protein sequence ID" value="RVU22855.1"/>
    <property type="molecule type" value="Genomic_DNA"/>
</dbReference>
<accession>A0A437PKQ1</accession>